<dbReference type="Gene3D" id="3.90.1720.10">
    <property type="entry name" value="endopeptidase domain like (from Nostoc punctiforme)"/>
    <property type="match status" value="1"/>
</dbReference>
<dbReference type="Pfam" id="PF00877">
    <property type="entry name" value="NLPC_P60"/>
    <property type="match status" value="1"/>
</dbReference>
<comment type="similarity">
    <text evidence="1">Belongs to the peptidase C40 family.</text>
</comment>
<feature type="compositionally biased region" description="Basic and acidic residues" evidence="5">
    <location>
        <begin position="173"/>
        <end position="187"/>
    </location>
</feature>
<keyword evidence="2" id="KW-0645">Protease</keyword>
<dbReference type="PANTHER" id="PTHR47359">
    <property type="entry name" value="PEPTIDOGLYCAN DL-ENDOPEPTIDASE CWLO"/>
    <property type="match status" value="1"/>
</dbReference>
<evidence type="ECO:0000313" key="7">
    <source>
        <dbReference type="EMBL" id="SFC19756.1"/>
    </source>
</evidence>
<dbReference type="GO" id="GO:0008234">
    <property type="term" value="F:cysteine-type peptidase activity"/>
    <property type="evidence" value="ECO:0007669"/>
    <property type="project" value="UniProtKB-KW"/>
</dbReference>
<dbReference type="AlphaFoldDB" id="A0A1I1H7L1"/>
<keyword evidence="4" id="KW-0788">Thiol protease</keyword>
<keyword evidence="8" id="KW-1185">Reference proteome</keyword>
<dbReference type="InterPro" id="IPR038765">
    <property type="entry name" value="Papain-like_cys_pep_sf"/>
</dbReference>
<feature type="compositionally biased region" description="Low complexity" evidence="5">
    <location>
        <begin position="265"/>
        <end position="276"/>
    </location>
</feature>
<name>A0A1I1H7L1_9ACTN</name>
<feature type="compositionally biased region" description="Pro residues" evidence="5">
    <location>
        <begin position="277"/>
        <end position="303"/>
    </location>
</feature>
<feature type="compositionally biased region" description="Pro residues" evidence="5">
    <location>
        <begin position="15"/>
        <end position="24"/>
    </location>
</feature>
<feature type="compositionally biased region" description="Pro residues" evidence="5">
    <location>
        <begin position="251"/>
        <end position="264"/>
    </location>
</feature>
<protein>
    <submittedName>
        <fullName evidence="7">Cell wall-associated hydrolase, NlpC family</fullName>
    </submittedName>
</protein>
<dbReference type="Proteomes" id="UP000198832">
    <property type="component" value="Unassembled WGS sequence"/>
</dbReference>
<gene>
    <name evidence="7" type="ORF">SAMN04487968_104216</name>
</gene>
<keyword evidence="3 7" id="KW-0378">Hydrolase</keyword>
<feature type="region of interest" description="Disordered" evidence="5">
    <location>
        <begin position="250"/>
        <end position="308"/>
    </location>
</feature>
<dbReference type="EMBL" id="FOLB01000004">
    <property type="protein sequence ID" value="SFC19756.1"/>
    <property type="molecule type" value="Genomic_DNA"/>
</dbReference>
<feature type="region of interest" description="Disordered" evidence="5">
    <location>
        <begin position="1"/>
        <end position="31"/>
    </location>
</feature>
<proteinExistence type="inferred from homology"/>
<dbReference type="InterPro" id="IPR000064">
    <property type="entry name" value="NLP_P60_dom"/>
</dbReference>
<evidence type="ECO:0000256" key="4">
    <source>
        <dbReference type="ARBA" id="ARBA00022807"/>
    </source>
</evidence>
<dbReference type="InterPro" id="IPR051794">
    <property type="entry name" value="PG_Endopeptidase_C40"/>
</dbReference>
<dbReference type="SUPFAM" id="SSF54001">
    <property type="entry name" value="Cysteine proteinases"/>
    <property type="match status" value="1"/>
</dbReference>
<reference evidence="7 8" key="1">
    <citation type="submission" date="2016-10" db="EMBL/GenBank/DDBJ databases">
        <authorList>
            <person name="de Groot N.N."/>
        </authorList>
    </citation>
    <scope>NUCLEOTIDE SEQUENCE [LARGE SCALE GENOMIC DNA]</scope>
    <source>
        <strain evidence="7 8">CGMCC 1.7056</strain>
    </source>
</reference>
<sequence>MLGLSGTVVPASADPTPPVAPPSAPSQQEVRDAQERAASAANDVAGIRAALSAANERLRRSAIAAEHAEEAYNGARYRAQQAARAARRAVERAHVAGTDLEQQRSAYAETLLADSELAPQLTAMAALADSDGIDTLLQRASTIGNARTALDLQYQRFLAASALAKAASTQARTADRDAQDAKGDAADARAAAQRSADAAAAEAASIAAEKTRLVRRLARLQHVSVATAGARQAALEQAAQAAAAAAAVAPDPAPVAPDPAPAADPAPSSAPATHAPAPDPAPDSAPETTPAPDPAPQSDPPAPSGGAPAAIAFARAQLGEPYVWGAAGPDRWDCSGLTMKAWAAGGRSLPHYSVAQYEQSTPIKASQLQPGDLVFWGDNARPSSIFHVALYLGNGRILHAPRTGQPVQEASMYYWTPPTFYARP</sequence>
<evidence type="ECO:0000256" key="2">
    <source>
        <dbReference type="ARBA" id="ARBA00022670"/>
    </source>
</evidence>
<accession>A0A1I1H7L1</accession>
<dbReference type="PROSITE" id="PS51935">
    <property type="entry name" value="NLPC_P60"/>
    <property type="match status" value="1"/>
</dbReference>
<feature type="domain" description="NlpC/P60" evidence="6">
    <location>
        <begin position="304"/>
        <end position="424"/>
    </location>
</feature>
<dbReference type="PANTHER" id="PTHR47359:SF3">
    <property type="entry name" value="NLP_P60 DOMAIN-CONTAINING PROTEIN-RELATED"/>
    <property type="match status" value="1"/>
</dbReference>
<dbReference type="GO" id="GO:0006508">
    <property type="term" value="P:proteolysis"/>
    <property type="evidence" value="ECO:0007669"/>
    <property type="project" value="UniProtKB-KW"/>
</dbReference>
<organism evidence="7 8">
    <name type="scientific">Nocardioides terrae</name>
    <dbReference type="NCBI Taxonomy" id="574651"/>
    <lineage>
        <taxon>Bacteria</taxon>
        <taxon>Bacillati</taxon>
        <taxon>Actinomycetota</taxon>
        <taxon>Actinomycetes</taxon>
        <taxon>Propionibacteriales</taxon>
        <taxon>Nocardioidaceae</taxon>
        <taxon>Nocardioides</taxon>
    </lineage>
</organism>
<evidence type="ECO:0000256" key="1">
    <source>
        <dbReference type="ARBA" id="ARBA00007074"/>
    </source>
</evidence>
<evidence type="ECO:0000256" key="5">
    <source>
        <dbReference type="SAM" id="MobiDB-lite"/>
    </source>
</evidence>
<evidence type="ECO:0000259" key="6">
    <source>
        <dbReference type="PROSITE" id="PS51935"/>
    </source>
</evidence>
<feature type="region of interest" description="Disordered" evidence="5">
    <location>
        <begin position="169"/>
        <end position="189"/>
    </location>
</feature>
<evidence type="ECO:0000256" key="3">
    <source>
        <dbReference type="ARBA" id="ARBA00022801"/>
    </source>
</evidence>
<evidence type="ECO:0000313" key="8">
    <source>
        <dbReference type="Proteomes" id="UP000198832"/>
    </source>
</evidence>
<dbReference type="STRING" id="574651.SAMN04487968_104216"/>